<evidence type="ECO:0000256" key="7">
    <source>
        <dbReference type="ARBA" id="ARBA00022833"/>
    </source>
</evidence>
<dbReference type="SMART" id="SM00232">
    <property type="entry name" value="JAB_MPN"/>
    <property type="match status" value="1"/>
</dbReference>
<evidence type="ECO:0000256" key="4">
    <source>
        <dbReference type="ARBA" id="ARBA00022723"/>
    </source>
</evidence>
<evidence type="ECO:0000259" key="11">
    <source>
        <dbReference type="PROSITE" id="PS50249"/>
    </source>
</evidence>
<dbReference type="GO" id="GO:0061578">
    <property type="term" value="F:K63-linked deubiquitinase activity"/>
    <property type="evidence" value="ECO:0007669"/>
    <property type="project" value="InterPro"/>
</dbReference>
<dbReference type="Gene3D" id="3.10.110.10">
    <property type="entry name" value="Ubiquitin Conjugating Enzyme"/>
    <property type="match status" value="1"/>
</dbReference>
<dbReference type="GO" id="GO:0016020">
    <property type="term" value="C:membrane"/>
    <property type="evidence" value="ECO:0007669"/>
    <property type="project" value="TreeGrafter"/>
</dbReference>
<evidence type="ECO:0000256" key="9">
    <source>
        <dbReference type="SAM" id="MobiDB-lite"/>
    </source>
</evidence>
<dbReference type="FunFam" id="3.10.110.10:FF:000026">
    <property type="entry name" value="Ubiquitin-conjugating enzyme E2 variant"/>
    <property type="match status" value="1"/>
</dbReference>
<dbReference type="SMART" id="SM00212">
    <property type="entry name" value="UBCc"/>
    <property type="match status" value="1"/>
</dbReference>
<dbReference type="PANTHER" id="PTHR12947:SF13">
    <property type="entry name" value="FI19924P1"/>
    <property type="match status" value="1"/>
</dbReference>
<dbReference type="CDD" id="cd23807">
    <property type="entry name" value="UEV_UBE2V"/>
    <property type="match status" value="1"/>
</dbReference>
<dbReference type="InterPro" id="IPR016135">
    <property type="entry name" value="UBQ-conjugating_enzyme/RWD"/>
</dbReference>
<comment type="caution">
    <text evidence="12">The sequence shown here is derived from an EMBL/GenBank/DDBJ whole genome shotgun (WGS) entry which is preliminary data.</text>
</comment>
<gene>
    <name evidence="12" type="ORF">H4R18_000938</name>
</gene>
<dbReference type="InterPro" id="IPR037518">
    <property type="entry name" value="MPN"/>
</dbReference>
<sequence length="622" mass="69166">MSNVPRNFRLLKELEDGEKGVGDGHCSYGLEKPDETLMYNWTGTIFGPPGTPFDGRIYQLHLYCGDEYPNRPPQVRFITRINLPGVDQQTGEVNLAEIERLDDWKPSNNIHSVLQALFIKMTRRESRLQQPPERSIGTAALAAAAAVDEALPATKPSSRWRGERVCSPEELYRAADIRLSRKVPIAKYFRDLDDMLAKAKARLMDQDLQYAYVFYMRYVTVAIKHLPSQPGYSDPENAKNRERISRNAKKALTTLERLQPILQQRYDEYLKYLAAVPRPKASVSTYSTRREAVARRPSAPPSDASSRRPSVQQADAPAARELSLPVAFHDLDISGPAPPTLPPPLLPKQVAYPTVPDPAARPPTAPSWPLTPHTTDPAPQTDYAPSLPPKPQEYHHNHHHHSVSAADTTLAPPPPQSPPSPYMPPCLVDSGHCALTEGGVRMRTVQLPEGIFEEFLDIAHANTEANLETCAVLCGKEVPGQQALVMTTLIIPKQSATSDTCTTEREEELFAEQMDRDLITLGWIHTHPSQTCFMSSLDLHTHCSYQLMLPEAVAIVCAPRHQPHFGIFRLTDPAGIDVIQSCKQTSAFHPHDESKVIYTHAGDGSHVVLANYDFDIVDIRGA</sequence>
<dbReference type="InterPro" id="IPR015063">
    <property type="entry name" value="USP8_dimer"/>
</dbReference>
<accession>A0A9W8HF79</accession>
<comment type="similarity">
    <text evidence="2">Belongs to the peptidase M67C family.</text>
</comment>
<keyword evidence="13" id="KW-1185">Reference proteome</keyword>
<feature type="domain" description="MPN" evidence="11">
    <location>
        <begin position="445"/>
        <end position="574"/>
    </location>
</feature>
<feature type="domain" description="UBC core" evidence="10">
    <location>
        <begin position="5"/>
        <end position="171"/>
    </location>
</feature>
<dbReference type="PANTHER" id="PTHR12947">
    <property type="entry name" value="AMSH-LIKE PROTEASE"/>
    <property type="match status" value="1"/>
</dbReference>
<keyword evidence="3" id="KW-0645">Protease</keyword>
<dbReference type="GO" id="GO:0005768">
    <property type="term" value="C:endosome"/>
    <property type="evidence" value="ECO:0007669"/>
    <property type="project" value="TreeGrafter"/>
</dbReference>
<keyword evidence="8" id="KW-0482">Metalloprotease</keyword>
<keyword evidence="7" id="KW-0862">Zinc</keyword>
<evidence type="ECO:0000313" key="13">
    <source>
        <dbReference type="Proteomes" id="UP001140217"/>
    </source>
</evidence>
<evidence type="ECO:0000256" key="5">
    <source>
        <dbReference type="ARBA" id="ARBA00022786"/>
    </source>
</evidence>
<feature type="region of interest" description="Disordered" evidence="9">
    <location>
        <begin position="284"/>
        <end position="424"/>
    </location>
</feature>
<keyword evidence="4" id="KW-0479">Metal-binding</keyword>
<dbReference type="InterPro" id="IPR044098">
    <property type="entry name" value="STAMBP/STALP-like_MPN"/>
</dbReference>
<dbReference type="Pfam" id="PF01398">
    <property type="entry name" value="JAB"/>
    <property type="match status" value="1"/>
</dbReference>
<dbReference type="GO" id="GO:0070536">
    <property type="term" value="P:protein K63-linked deubiquitination"/>
    <property type="evidence" value="ECO:0007669"/>
    <property type="project" value="InterPro"/>
</dbReference>
<evidence type="ECO:0000256" key="6">
    <source>
        <dbReference type="ARBA" id="ARBA00022801"/>
    </source>
</evidence>
<dbReference type="AlphaFoldDB" id="A0A9W8HF79"/>
<evidence type="ECO:0008006" key="14">
    <source>
        <dbReference type="Google" id="ProtNLM"/>
    </source>
</evidence>
<feature type="compositionally biased region" description="Pro residues" evidence="9">
    <location>
        <begin position="355"/>
        <end position="366"/>
    </location>
</feature>
<dbReference type="SUPFAM" id="SSF140856">
    <property type="entry name" value="USP8 N-terminal domain-like"/>
    <property type="match status" value="1"/>
</dbReference>
<dbReference type="Pfam" id="PF08969">
    <property type="entry name" value="USP8_dimer"/>
    <property type="match status" value="1"/>
</dbReference>
<keyword evidence="5" id="KW-0833">Ubl conjugation pathway</keyword>
<feature type="compositionally biased region" description="Pro residues" evidence="9">
    <location>
        <begin position="411"/>
        <end position="424"/>
    </location>
</feature>
<keyword evidence="6" id="KW-0378">Hydrolase</keyword>
<reference evidence="12" key="1">
    <citation type="submission" date="2022-07" db="EMBL/GenBank/DDBJ databases">
        <title>Phylogenomic reconstructions and comparative analyses of Kickxellomycotina fungi.</title>
        <authorList>
            <person name="Reynolds N.K."/>
            <person name="Stajich J.E."/>
            <person name="Barry K."/>
            <person name="Grigoriev I.V."/>
            <person name="Crous P."/>
            <person name="Smith M.E."/>
        </authorList>
    </citation>
    <scope>NUCLEOTIDE SEQUENCE</scope>
    <source>
        <strain evidence="12">NBRC 105414</strain>
    </source>
</reference>
<dbReference type="Gene3D" id="3.40.140.10">
    <property type="entry name" value="Cytidine Deaminase, domain 2"/>
    <property type="match status" value="1"/>
</dbReference>
<protein>
    <recommendedName>
        <fullName evidence="14">Mov34-domain-containing protein</fullName>
    </recommendedName>
</protein>
<feature type="compositionally biased region" description="Pro residues" evidence="9">
    <location>
        <begin position="336"/>
        <end position="346"/>
    </location>
</feature>
<dbReference type="InterPro" id="IPR000608">
    <property type="entry name" value="UBC"/>
</dbReference>
<dbReference type="SUPFAM" id="SSF102712">
    <property type="entry name" value="JAB1/MPN domain"/>
    <property type="match status" value="1"/>
</dbReference>
<evidence type="ECO:0000259" key="10">
    <source>
        <dbReference type="PROSITE" id="PS50127"/>
    </source>
</evidence>
<dbReference type="Pfam" id="PF00179">
    <property type="entry name" value="UQ_con"/>
    <property type="match status" value="1"/>
</dbReference>
<dbReference type="Proteomes" id="UP001140217">
    <property type="component" value="Unassembled WGS sequence"/>
</dbReference>
<dbReference type="Gene3D" id="1.20.58.80">
    <property type="entry name" value="Phosphotransferase system, lactose/cellobiose-type IIA subunit"/>
    <property type="match status" value="1"/>
</dbReference>
<evidence type="ECO:0000256" key="3">
    <source>
        <dbReference type="ARBA" id="ARBA00022670"/>
    </source>
</evidence>
<dbReference type="GO" id="GO:0006508">
    <property type="term" value="P:proteolysis"/>
    <property type="evidence" value="ECO:0007669"/>
    <property type="project" value="UniProtKB-KW"/>
</dbReference>
<dbReference type="PROSITE" id="PS50127">
    <property type="entry name" value="UBC_2"/>
    <property type="match status" value="1"/>
</dbReference>
<dbReference type="InterPro" id="IPR000555">
    <property type="entry name" value="JAMM/MPN+_dom"/>
</dbReference>
<dbReference type="PROSITE" id="PS50249">
    <property type="entry name" value="MPN"/>
    <property type="match status" value="1"/>
</dbReference>
<feature type="compositionally biased region" description="Low complexity" evidence="9">
    <location>
        <begin position="295"/>
        <end position="310"/>
    </location>
</feature>
<evidence type="ECO:0000256" key="8">
    <source>
        <dbReference type="ARBA" id="ARBA00023049"/>
    </source>
</evidence>
<name>A0A9W8HF79_9FUNG</name>
<dbReference type="CDD" id="cd08066">
    <property type="entry name" value="MPN_AMSH_like"/>
    <property type="match status" value="1"/>
</dbReference>
<comment type="cofactor">
    <cofactor evidence="1">
        <name>Zn(2+)</name>
        <dbReference type="ChEBI" id="CHEBI:29105"/>
    </cofactor>
</comment>
<proteinExistence type="inferred from homology"/>
<dbReference type="GO" id="GO:0140492">
    <property type="term" value="F:metal-dependent deubiquitinase activity"/>
    <property type="evidence" value="ECO:0007669"/>
    <property type="project" value="InterPro"/>
</dbReference>
<dbReference type="GO" id="GO:0046872">
    <property type="term" value="F:metal ion binding"/>
    <property type="evidence" value="ECO:0007669"/>
    <property type="project" value="UniProtKB-KW"/>
</dbReference>
<dbReference type="OrthoDB" id="3640at2759"/>
<evidence type="ECO:0000313" key="12">
    <source>
        <dbReference type="EMBL" id="KAJ2784723.1"/>
    </source>
</evidence>
<dbReference type="EMBL" id="JANBUL010000021">
    <property type="protein sequence ID" value="KAJ2784723.1"/>
    <property type="molecule type" value="Genomic_DNA"/>
</dbReference>
<organism evidence="12 13">
    <name type="scientific">Coemansia javaensis</name>
    <dbReference type="NCBI Taxonomy" id="2761396"/>
    <lineage>
        <taxon>Eukaryota</taxon>
        <taxon>Fungi</taxon>
        <taxon>Fungi incertae sedis</taxon>
        <taxon>Zoopagomycota</taxon>
        <taxon>Kickxellomycotina</taxon>
        <taxon>Kickxellomycetes</taxon>
        <taxon>Kickxellales</taxon>
        <taxon>Kickxellaceae</taxon>
        <taxon>Coemansia</taxon>
    </lineage>
</organism>
<evidence type="ECO:0000256" key="2">
    <source>
        <dbReference type="ARBA" id="ARBA00010981"/>
    </source>
</evidence>
<dbReference type="FunFam" id="3.40.140.10:FF:000033">
    <property type="entry name" value="AMSH-like protease sst2"/>
    <property type="match status" value="1"/>
</dbReference>
<evidence type="ECO:0000256" key="1">
    <source>
        <dbReference type="ARBA" id="ARBA00001947"/>
    </source>
</evidence>
<dbReference type="SUPFAM" id="SSF54495">
    <property type="entry name" value="UBC-like"/>
    <property type="match status" value="1"/>
</dbReference>